<dbReference type="SUPFAM" id="SSF51735">
    <property type="entry name" value="NAD(P)-binding Rossmann-fold domains"/>
    <property type="match status" value="1"/>
</dbReference>
<feature type="signal peptide" evidence="1">
    <location>
        <begin position="1"/>
        <end position="22"/>
    </location>
</feature>
<dbReference type="InterPro" id="IPR051450">
    <property type="entry name" value="Gfo/Idh/MocA_Oxidoreductases"/>
</dbReference>
<evidence type="ECO:0000313" key="4">
    <source>
        <dbReference type="EMBL" id="PRY88111.1"/>
    </source>
</evidence>
<dbReference type="Pfam" id="PF01408">
    <property type="entry name" value="GFO_IDH_MocA"/>
    <property type="match status" value="1"/>
</dbReference>
<evidence type="ECO:0000259" key="3">
    <source>
        <dbReference type="Pfam" id="PF22725"/>
    </source>
</evidence>
<dbReference type="AlphaFoldDB" id="A0A2T0WN32"/>
<reference evidence="4 5" key="1">
    <citation type="submission" date="2018-03" db="EMBL/GenBank/DDBJ databases">
        <title>Genomic Encyclopedia of Archaeal and Bacterial Type Strains, Phase II (KMG-II): from individual species to whole genera.</title>
        <authorList>
            <person name="Goeker M."/>
        </authorList>
    </citation>
    <scope>NUCLEOTIDE SEQUENCE [LARGE SCALE GENOMIC DNA]</scope>
    <source>
        <strain evidence="4 5">DSM 27929</strain>
    </source>
</reference>
<evidence type="ECO:0000256" key="1">
    <source>
        <dbReference type="SAM" id="SignalP"/>
    </source>
</evidence>
<dbReference type="RefSeq" id="WP_170073205.1">
    <property type="nucleotide sequence ID" value="NZ_PVTR01000005.1"/>
</dbReference>
<dbReference type="Gene3D" id="3.40.50.720">
    <property type="entry name" value="NAD(P)-binding Rossmann-like Domain"/>
    <property type="match status" value="1"/>
</dbReference>
<comment type="caution">
    <text evidence="4">The sequence shown here is derived from an EMBL/GenBank/DDBJ whole genome shotgun (WGS) entry which is preliminary data.</text>
</comment>
<keyword evidence="1" id="KW-0732">Signal</keyword>
<dbReference type="Pfam" id="PF22725">
    <property type="entry name" value="GFO_IDH_MocA_C3"/>
    <property type="match status" value="1"/>
</dbReference>
<proteinExistence type="predicted"/>
<dbReference type="InterPro" id="IPR000683">
    <property type="entry name" value="Gfo/Idh/MocA-like_OxRdtase_N"/>
</dbReference>
<evidence type="ECO:0000313" key="5">
    <source>
        <dbReference type="Proteomes" id="UP000238157"/>
    </source>
</evidence>
<keyword evidence="5" id="KW-1185">Reference proteome</keyword>
<accession>A0A2T0WN32</accession>
<dbReference type="GO" id="GO:0000166">
    <property type="term" value="F:nucleotide binding"/>
    <property type="evidence" value="ECO:0007669"/>
    <property type="project" value="InterPro"/>
</dbReference>
<organism evidence="4 5">
    <name type="scientific">Mongoliibacter ruber</name>
    <dbReference type="NCBI Taxonomy" id="1750599"/>
    <lineage>
        <taxon>Bacteria</taxon>
        <taxon>Pseudomonadati</taxon>
        <taxon>Bacteroidota</taxon>
        <taxon>Cytophagia</taxon>
        <taxon>Cytophagales</taxon>
        <taxon>Cyclobacteriaceae</taxon>
        <taxon>Mongoliibacter</taxon>
    </lineage>
</organism>
<dbReference type="PANTHER" id="PTHR43377">
    <property type="entry name" value="BILIVERDIN REDUCTASE A"/>
    <property type="match status" value="1"/>
</dbReference>
<dbReference type="Gene3D" id="3.30.360.10">
    <property type="entry name" value="Dihydrodipicolinate Reductase, domain 2"/>
    <property type="match status" value="1"/>
</dbReference>
<feature type="domain" description="GFO/IDH/MocA-like oxidoreductase" evidence="3">
    <location>
        <begin position="160"/>
        <end position="283"/>
    </location>
</feature>
<feature type="domain" description="Gfo/Idh/MocA-like oxidoreductase N-terminal" evidence="2">
    <location>
        <begin position="25"/>
        <end position="145"/>
    </location>
</feature>
<feature type="chain" id="PRO_5015469378" evidence="1">
    <location>
        <begin position="23"/>
        <end position="366"/>
    </location>
</feature>
<sequence>MTKKALSLIAFFLFASQISLFAQTKFVMAGLTHGHSHWIFQKSFQGNFELAGIYEENQDVVRQFIKSYNLDESLFYKDYEEMLDEVQPDGVLAFGPVSQHLDIVKKAAPRGIHVMVEKPLAFSAKEAAEMEKLAADNSIHLLVNYETSWYPSTDALIHKSKVEEDNFGKLRKAVFHHGHKGPKEIGVGNEFLDWLTDPEQNGAGALVDFGCYGVNIMTLLTDGEMPESVTAVTQTHKPDIYTEVEDEATIILTYSGAQAIIQASWNWPFDRKDMDVYMEKGYLKAPEKERLDFRYGNQSDDTVQFVDKEMTGTYANPFQYFSDVIEGRINLPPYGLYTLENNVIVAKILDAAIESSKTGKTVALQP</sequence>
<dbReference type="InterPro" id="IPR055170">
    <property type="entry name" value="GFO_IDH_MocA-like_dom"/>
</dbReference>
<protein>
    <submittedName>
        <fullName evidence="4">Putative dehydrogenase</fullName>
    </submittedName>
</protein>
<name>A0A2T0WN32_9BACT</name>
<dbReference type="EMBL" id="PVTR01000005">
    <property type="protein sequence ID" value="PRY88111.1"/>
    <property type="molecule type" value="Genomic_DNA"/>
</dbReference>
<dbReference type="PANTHER" id="PTHR43377:SF1">
    <property type="entry name" value="BILIVERDIN REDUCTASE A"/>
    <property type="match status" value="1"/>
</dbReference>
<evidence type="ECO:0000259" key="2">
    <source>
        <dbReference type="Pfam" id="PF01408"/>
    </source>
</evidence>
<dbReference type="InterPro" id="IPR036291">
    <property type="entry name" value="NAD(P)-bd_dom_sf"/>
</dbReference>
<gene>
    <name evidence="4" type="ORF">CLW00_105232</name>
</gene>
<dbReference type="SUPFAM" id="SSF55347">
    <property type="entry name" value="Glyceraldehyde-3-phosphate dehydrogenase-like, C-terminal domain"/>
    <property type="match status" value="1"/>
</dbReference>
<dbReference type="Proteomes" id="UP000238157">
    <property type="component" value="Unassembled WGS sequence"/>
</dbReference>